<proteinExistence type="predicted"/>
<keyword evidence="2" id="KW-1185">Reference proteome</keyword>
<name>A0A1Q9CRJ8_SYMMI</name>
<evidence type="ECO:0000313" key="2">
    <source>
        <dbReference type="Proteomes" id="UP000186817"/>
    </source>
</evidence>
<dbReference type="AlphaFoldDB" id="A0A1Q9CRJ8"/>
<accession>A0A1Q9CRJ8</accession>
<gene>
    <name evidence="1" type="ORF">AK812_SmicGene33434</name>
</gene>
<protein>
    <submittedName>
        <fullName evidence="1">Uncharacterized protein</fullName>
    </submittedName>
</protein>
<dbReference type="Proteomes" id="UP000186817">
    <property type="component" value="Unassembled WGS sequence"/>
</dbReference>
<evidence type="ECO:0000313" key="1">
    <source>
        <dbReference type="EMBL" id="OLP85558.1"/>
    </source>
</evidence>
<sequence>MDIGPEFARVWNELDRFITTVVQSDRENVIERAMDLADRLVKAQIGLADTLYRRGWNDVTDEMSSLGINGVGNGLNNWRLGYNDQGGETEKATDQLVNIYNPLTILLCLDEIVEWGMFATTTGRTFVELRLMGHTMLPLNQAIGGGLMHDCSTWDEICVDEENATIACSGPTKAKGTNDRTPANALAIVQTANALEPGAEIVLRKNA</sequence>
<organism evidence="1 2">
    <name type="scientific">Symbiodinium microadriaticum</name>
    <name type="common">Dinoflagellate</name>
    <name type="synonym">Zooxanthella microadriatica</name>
    <dbReference type="NCBI Taxonomy" id="2951"/>
    <lineage>
        <taxon>Eukaryota</taxon>
        <taxon>Sar</taxon>
        <taxon>Alveolata</taxon>
        <taxon>Dinophyceae</taxon>
        <taxon>Suessiales</taxon>
        <taxon>Symbiodiniaceae</taxon>
        <taxon>Symbiodinium</taxon>
    </lineage>
</organism>
<dbReference type="OrthoDB" id="419625at2759"/>
<comment type="caution">
    <text evidence="1">The sequence shown here is derived from an EMBL/GenBank/DDBJ whole genome shotgun (WGS) entry which is preliminary data.</text>
</comment>
<dbReference type="EMBL" id="LSRX01000969">
    <property type="protein sequence ID" value="OLP85558.1"/>
    <property type="molecule type" value="Genomic_DNA"/>
</dbReference>
<reference evidence="1 2" key="1">
    <citation type="submission" date="2016-02" db="EMBL/GenBank/DDBJ databases">
        <title>Genome analysis of coral dinoflagellate symbionts highlights evolutionary adaptations to a symbiotic lifestyle.</title>
        <authorList>
            <person name="Aranda M."/>
            <person name="Li Y."/>
            <person name="Liew Y.J."/>
            <person name="Baumgarten S."/>
            <person name="Simakov O."/>
            <person name="Wilson M."/>
            <person name="Piel J."/>
            <person name="Ashoor H."/>
            <person name="Bougouffa S."/>
            <person name="Bajic V.B."/>
            <person name="Ryu T."/>
            <person name="Ravasi T."/>
            <person name="Bayer T."/>
            <person name="Micklem G."/>
            <person name="Kim H."/>
            <person name="Bhak J."/>
            <person name="Lajeunesse T.C."/>
            <person name="Voolstra C.R."/>
        </authorList>
    </citation>
    <scope>NUCLEOTIDE SEQUENCE [LARGE SCALE GENOMIC DNA]</scope>
    <source>
        <strain evidence="1 2">CCMP2467</strain>
    </source>
</reference>